<feature type="region of interest" description="Disordered" evidence="1">
    <location>
        <begin position="132"/>
        <end position="177"/>
    </location>
</feature>
<dbReference type="InterPro" id="IPR002645">
    <property type="entry name" value="STAS_dom"/>
</dbReference>
<keyword evidence="4" id="KW-1185">Reference proteome</keyword>
<dbReference type="Proteomes" id="UP000053398">
    <property type="component" value="Unassembled WGS sequence"/>
</dbReference>
<dbReference type="GO" id="GO:0043856">
    <property type="term" value="F:anti-sigma factor antagonist activity"/>
    <property type="evidence" value="ECO:0007669"/>
    <property type="project" value="TreeGrafter"/>
</dbReference>
<dbReference type="PROSITE" id="PS50801">
    <property type="entry name" value="STAS"/>
    <property type="match status" value="1"/>
</dbReference>
<proteinExistence type="predicted"/>
<feature type="region of interest" description="Disordered" evidence="1">
    <location>
        <begin position="1"/>
        <end position="37"/>
    </location>
</feature>
<gene>
    <name evidence="3" type="ORF">AQJ11_15245</name>
</gene>
<name>A0A101QDJ0_STRCK</name>
<evidence type="ECO:0000313" key="4">
    <source>
        <dbReference type="Proteomes" id="UP000053398"/>
    </source>
</evidence>
<dbReference type="EMBL" id="LMWP01000016">
    <property type="protein sequence ID" value="KUN27952.1"/>
    <property type="molecule type" value="Genomic_DNA"/>
</dbReference>
<comment type="caution">
    <text evidence="3">The sequence shown here is derived from an EMBL/GenBank/DDBJ whole genome shotgun (WGS) entry which is preliminary data.</text>
</comment>
<protein>
    <recommendedName>
        <fullName evidence="2">STAS domain-containing protein</fullName>
    </recommendedName>
</protein>
<evidence type="ECO:0000256" key="1">
    <source>
        <dbReference type="SAM" id="MobiDB-lite"/>
    </source>
</evidence>
<evidence type="ECO:0000259" key="2">
    <source>
        <dbReference type="PROSITE" id="PS50801"/>
    </source>
</evidence>
<feature type="domain" description="STAS" evidence="2">
    <location>
        <begin position="34"/>
        <end position="125"/>
    </location>
</feature>
<dbReference type="InterPro" id="IPR058548">
    <property type="entry name" value="MlaB-like_STAS"/>
</dbReference>
<sequence>MYHRIHQAQLAGGPGLPCPGSRENPDRPLPAGLATTSCTPRGGRIRVQVRGELDLDSADRLRPGLYTALAASEHGLDLDLGGLEFCDCAGLGVLMELRQRADSQGKTVVIRVASRMVDRLLGLLGAKELFTPPDPPPIELRHPAPATPSSPKAGTSPGTMSSRTRTDGTGCRQAPRC</sequence>
<organism evidence="3 4">
    <name type="scientific">Streptomyces corchorusii</name>
    <name type="common">Streptomyces chibaensis</name>
    <dbReference type="NCBI Taxonomy" id="1903"/>
    <lineage>
        <taxon>Bacteria</taxon>
        <taxon>Bacillati</taxon>
        <taxon>Actinomycetota</taxon>
        <taxon>Actinomycetes</taxon>
        <taxon>Kitasatosporales</taxon>
        <taxon>Streptomycetaceae</taxon>
        <taxon>Streptomyces</taxon>
    </lineage>
</organism>
<dbReference type="Pfam" id="PF13466">
    <property type="entry name" value="STAS_2"/>
    <property type="match status" value="1"/>
</dbReference>
<reference evidence="3 4" key="1">
    <citation type="submission" date="2015-10" db="EMBL/GenBank/DDBJ databases">
        <title>Draft genome sequence of Streptomyces corchorusii DSM 40340, type strain for the species Streptomyces corchorusii.</title>
        <authorList>
            <person name="Ruckert C."/>
            <person name="Winkler A."/>
            <person name="Kalinowski J."/>
            <person name="Kampfer P."/>
            <person name="Glaeser S."/>
        </authorList>
    </citation>
    <scope>NUCLEOTIDE SEQUENCE [LARGE SCALE GENOMIC DNA]</scope>
    <source>
        <strain evidence="3 4">DSM 40340</strain>
    </source>
</reference>
<dbReference type="PANTHER" id="PTHR33495:SF2">
    <property type="entry name" value="ANTI-SIGMA FACTOR ANTAGONIST TM_1081-RELATED"/>
    <property type="match status" value="1"/>
</dbReference>
<dbReference type="SUPFAM" id="SSF52091">
    <property type="entry name" value="SpoIIaa-like"/>
    <property type="match status" value="1"/>
</dbReference>
<dbReference type="Gene3D" id="3.30.750.24">
    <property type="entry name" value="STAS domain"/>
    <property type="match status" value="1"/>
</dbReference>
<accession>A0A101QDJ0</accession>
<dbReference type="CDD" id="cd07043">
    <property type="entry name" value="STAS_anti-anti-sigma_factors"/>
    <property type="match status" value="1"/>
</dbReference>
<dbReference type="AlphaFoldDB" id="A0A101QDJ0"/>
<dbReference type="RefSeq" id="WP_059263404.1">
    <property type="nucleotide sequence ID" value="NZ_KQ948355.1"/>
</dbReference>
<dbReference type="PANTHER" id="PTHR33495">
    <property type="entry name" value="ANTI-SIGMA FACTOR ANTAGONIST TM_1081-RELATED-RELATED"/>
    <property type="match status" value="1"/>
</dbReference>
<dbReference type="InterPro" id="IPR036513">
    <property type="entry name" value="STAS_dom_sf"/>
</dbReference>
<evidence type="ECO:0000313" key="3">
    <source>
        <dbReference type="EMBL" id="KUN27952.1"/>
    </source>
</evidence>
<feature type="compositionally biased region" description="Polar residues" evidence="1">
    <location>
        <begin position="147"/>
        <end position="163"/>
    </location>
</feature>